<gene>
    <name evidence="1" type="primary">WBGene00282911</name>
</gene>
<evidence type="ECO:0000313" key="2">
    <source>
        <dbReference type="Proteomes" id="UP000005239"/>
    </source>
</evidence>
<reference evidence="2" key="1">
    <citation type="journal article" date="2008" name="Nat. Genet.">
        <title>The Pristionchus pacificus genome provides a unique perspective on nematode lifestyle and parasitism.</title>
        <authorList>
            <person name="Dieterich C."/>
            <person name="Clifton S.W."/>
            <person name="Schuster L.N."/>
            <person name="Chinwalla A."/>
            <person name="Delehaunty K."/>
            <person name="Dinkelacker I."/>
            <person name="Fulton L."/>
            <person name="Fulton R."/>
            <person name="Godfrey J."/>
            <person name="Minx P."/>
            <person name="Mitreva M."/>
            <person name="Roeseler W."/>
            <person name="Tian H."/>
            <person name="Witte H."/>
            <person name="Yang S.P."/>
            <person name="Wilson R.K."/>
            <person name="Sommer R.J."/>
        </authorList>
    </citation>
    <scope>NUCLEOTIDE SEQUENCE [LARGE SCALE GENOMIC DNA]</scope>
    <source>
        <strain evidence="2">PS312</strain>
    </source>
</reference>
<keyword evidence="2" id="KW-1185">Reference proteome</keyword>
<dbReference type="EnsemblMetazoa" id="PPA44542.1">
    <property type="protein sequence ID" value="PPA44542.1"/>
    <property type="gene ID" value="WBGene00282911"/>
</dbReference>
<accession>A0A2A6BSK5</accession>
<name>A0A2A6BSK5_PRIPA</name>
<dbReference type="AlphaFoldDB" id="A0A2A6BSK5"/>
<accession>A0A8R1Z139</accession>
<sequence>MGQARIGRSARLRDSPIRSPSKSSPLPPAAQNAVIRYITNSSVSGWDRQESDDRLDFVILQSAHHQNLFIIYIAYVVYSRASPRVFVFEQKKKIMGLIFYV</sequence>
<reference evidence="1" key="2">
    <citation type="submission" date="2022-06" db="UniProtKB">
        <authorList>
            <consortium name="EnsemblMetazoa"/>
        </authorList>
    </citation>
    <scope>IDENTIFICATION</scope>
    <source>
        <strain evidence="1">PS312</strain>
    </source>
</reference>
<evidence type="ECO:0000313" key="1">
    <source>
        <dbReference type="EnsemblMetazoa" id="PPA44542.1"/>
    </source>
</evidence>
<dbReference type="Proteomes" id="UP000005239">
    <property type="component" value="Unassembled WGS sequence"/>
</dbReference>
<proteinExistence type="predicted"/>
<organism evidence="1 2">
    <name type="scientific">Pristionchus pacificus</name>
    <name type="common">Parasitic nematode worm</name>
    <dbReference type="NCBI Taxonomy" id="54126"/>
    <lineage>
        <taxon>Eukaryota</taxon>
        <taxon>Metazoa</taxon>
        <taxon>Ecdysozoa</taxon>
        <taxon>Nematoda</taxon>
        <taxon>Chromadorea</taxon>
        <taxon>Rhabditida</taxon>
        <taxon>Rhabditina</taxon>
        <taxon>Diplogasteromorpha</taxon>
        <taxon>Diplogasteroidea</taxon>
        <taxon>Neodiplogasteridae</taxon>
        <taxon>Pristionchus</taxon>
    </lineage>
</organism>
<protein>
    <submittedName>
        <fullName evidence="1">Uncharacterized protein</fullName>
    </submittedName>
</protein>